<keyword evidence="2" id="KW-1185">Reference proteome</keyword>
<protein>
    <submittedName>
        <fullName evidence="1">Uncharacterized protein</fullName>
    </submittedName>
</protein>
<sequence length="131" mass="14965">MGRRLVNTKKSTQFGAARAWLGVASWLSLGWQRRINSCPNTKLSINARKAEPINVHFVTTYPTNKNANPLLSCTFGPVRLCVVVPLLPYYRLLEAWARYMHPNLVFFSRSISRQAPLPILPPLFYKLLKHS</sequence>
<organism evidence="1 2">
    <name type="scientific">Colletotrichum navitas</name>
    <dbReference type="NCBI Taxonomy" id="681940"/>
    <lineage>
        <taxon>Eukaryota</taxon>
        <taxon>Fungi</taxon>
        <taxon>Dikarya</taxon>
        <taxon>Ascomycota</taxon>
        <taxon>Pezizomycotina</taxon>
        <taxon>Sordariomycetes</taxon>
        <taxon>Hypocreomycetidae</taxon>
        <taxon>Glomerellales</taxon>
        <taxon>Glomerellaceae</taxon>
        <taxon>Colletotrichum</taxon>
        <taxon>Colletotrichum graminicola species complex</taxon>
    </lineage>
</organism>
<accession>A0AAD8QDK9</accession>
<evidence type="ECO:0000313" key="1">
    <source>
        <dbReference type="EMBL" id="KAK1599084.1"/>
    </source>
</evidence>
<dbReference type="AlphaFoldDB" id="A0AAD8QDK9"/>
<dbReference type="Proteomes" id="UP001230504">
    <property type="component" value="Unassembled WGS sequence"/>
</dbReference>
<comment type="caution">
    <text evidence="1">The sequence shown here is derived from an EMBL/GenBank/DDBJ whole genome shotgun (WGS) entry which is preliminary data.</text>
</comment>
<evidence type="ECO:0000313" key="2">
    <source>
        <dbReference type="Proteomes" id="UP001230504"/>
    </source>
</evidence>
<dbReference type="GeneID" id="85440874"/>
<reference evidence="1" key="1">
    <citation type="submission" date="2021-06" db="EMBL/GenBank/DDBJ databases">
        <title>Comparative genomics, transcriptomics and evolutionary studies reveal genomic signatures of adaptation to plant cell wall in hemibiotrophic fungi.</title>
        <authorList>
            <consortium name="DOE Joint Genome Institute"/>
            <person name="Baroncelli R."/>
            <person name="Diaz J.F."/>
            <person name="Benocci T."/>
            <person name="Peng M."/>
            <person name="Battaglia E."/>
            <person name="Haridas S."/>
            <person name="Andreopoulos W."/>
            <person name="Labutti K."/>
            <person name="Pangilinan J."/>
            <person name="Floch G.L."/>
            <person name="Makela M.R."/>
            <person name="Henrissat B."/>
            <person name="Grigoriev I.V."/>
            <person name="Crouch J.A."/>
            <person name="De Vries R.P."/>
            <person name="Sukno S.A."/>
            <person name="Thon M.R."/>
        </authorList>
    </citation>
    <scope>NUCLEOTIDE SEQUENCE</scope>
    <source>
        <strain evidence="1">CBS 125086</strain>
    </source>
</reference>
<proteinExistence type="predicted"/>
<dbReference type="RefSeq" id="XP_060419746.1">
    <property type="nucleotide sequence ID" value="XM_060556634.1"/>
</dbReference>
<name>A0AAD8QDK9_9PEZI</name>
<dbReference type="EMBL" id="JAHLJV010000003">
    <property type="protein sequence ID" value="KAK1599084.1"/>
    <property type="molecule type" value="Genomic_DNA"/>
</dbReference>
<gene>
    <name evidence="1" type="ORF">LY79DRAFT_536922</name>
</gene>